<dbReference type="Pfam" id="PF06996">
    <property type="entry name" value="T6SS_TssG"/>
    <property type="match status" value="1"/>
</dbReference>
<dbReference type="NCBIfam" id="TIGR03347">
    <property type="entry name" value="VI_chp_1"/>
    <property type="match status" value="1"/>
</dbReference>
<dbReference type="Proteomes" id="UP001163739">
    <property type="component" value="Chromosome"/>
</dbReference>
<keyword evidence="2" id="KW-1185">Reference proteome</keyword>
<dbReference type="PANTHER" id="PTHR35564">
    <property type="match status" value="1"/>
</dbReference>
<gene>
    <name evidence="1" type="primary">tssG</name>
    <name evidence="1" type="ORF">NKI27_13630</name>
</gene>
<accession>A0ABY6MZ90</accession>
<name>A0ABY6MZ90_9ALTE</name>
<sequence>MPTELEHPWLDSPQSFSFIAFRQYLQRNGFDSNAIRYRSTASLAHPSSEVSAAWLNVFKGQPKLTVDVSLMGLYGTTSPLPAFYTERILGLDLNSRDDFGSSSALAGSEYQESQDLKQFYDLFNHQAISLFYDAWAKYRISSRLIESPQNNLDNRDDQAPANEFSTALMALWGIDSVRLDAFSHLTLPRLMPLAGLLASRCASIDVLDQALNLFFDDTEIKSHALVSGQIAVPEDQLNCLGRDNVTLGESLVLGQRVADCSGMAVTVRLTSLRQIDDWLPGGVLNETARELIALIIDAPNDYQLELDIGDTLDDLSEIGDMAKGLGWGVGLGAVKCAKINV</sequence>
<evidence type="ECO:0000313" key="1">
    <source>
        <dbReference type="EMBL" id="UZE95102.1"/>
    </source>
</evidence>
<protein>
    <submittedName>
        <fullName evidence="1">Type VI secretion system baseplate subunit TssG</fullName>
    </submittedName>
</protein>
<dbReference type="RefSeq" id="WP_265046591.1">
    <property type="nucleotide sequence ID" value="NZ_CP100390.1"/>
</dbReference>
<dbReference type="PANTHER" id="PTHR35564:SF3">
    <property type="entry name" value="TYPE VI SECRETION SYSTEM BASEPLATE SUBUNIT TSSG"/>
    <property type="match status" value="1"/>
</dbReference>
<evidence type="ECO:0000313" key="2">
    <source>
        <dbReference type="Proteomes" id="UP001163739"/>
    </source>
</evidence>
<dbReference type="EMBL" id="CP100390">
    <property type="protein sequence ID" value="UZE95102.1"/>
    <property type="molecule type" value="Genomic_DNA"/>
</dbReference>
<dbReference type="InterPro" id="IPR010732">
    <property type="entry name" value="T6SS_TssG-like"/>
</dbReference>
<organism evidence="1 2">
    <name type="scientific">Alkalimarinus alittae</name>
    <dbReference type="NCBI Taxonomy" id="2961619"/>
    <lineage>
        <taxon>Bacteria</taxon>
        <taxon>Pseudomonadati</taxon>
        <taxon>Pseudomonadota</taxon>
        <taxon>Gammaproteobacteria</taxon>
        <taxon>Alteromonadales</taxon>
        <taxon>Alteromonadaceae</taxon>
        <taxon>Alkalimarinus</taxon>
    </lineage>
</organism>
<reference evidence="1" key="1">
    <citation type="submission" date="2022-06" db="EMBL/GenBank/DDBJ databases">
        <title>Alkalimarinus sp. nov., isolated from gut of a Alitta virens.</title>
        <authorList>
            <person name="Yang A.I."/>
            <person name="Shin N.-R."/>
        </authorList>
    </citation>
    <scope>NUCLEOTIDE SEQUENCE</scope>
    <source>
        <strain evidence="1">A2M4</strain>
    </source>
</reference>
<proteinExistence type="predicted"/>